<feature type="region of interest" description="Disordered" evidence="1">
    <location>
        <begin position="411"/>
        <end position="442"/>
    </location>
</feature>
<feature type="region of interest" description="Disordered" evidence="1">
    <location>
        <begin position="104"/>
        <end position="145"/>
    </location>
</feature>
<dbReference type="Gene3D" id="3.30.160.60">
    <property type="entry name" value="Classic Zinc Finger"/>
    <property type="match status" value="1"/>
</dbReference>
<feature type="compositionally biased region" description="Polar residues" evidence="1">
    <location>
        <begin position="199"/>
        <end position="211"/>
    </location>
</feature>
<proteinExistence type="predicted"/>
<gene>
    <name evidence="2" type="ORF">IWZ03DRAFT_424135</name>
</gene>
<keyword evidence="3" id="KW-1185">Reference proteome</keyword>
<protein>
    <submittedName>
        <fullName evidence="2">Uncharacterized protein</fullName>
    </submittedName>
</protein>
<feature type="region of interest" description="Disordered" evidence="1">
    <location>
        <begin position="307"/>
        <end position="340"/>
    </location>
</feature>
<organism evidence="2 3">
    <name type="scientific">Phyllosticta citriasiana</name>
    <dbReference type="NCBI Taxonomy" id="595635"/>
    <lineage>
        <taxon>Eukaryota</taxon>
        <taxon>Fungi</taxon>
        <taxon>Dikarya</taxon>
        <taxon>Ascomycota</taxon>
        <taxon>Pezizomycotina</taxon>
        <taxon>Dothideomycetes</taxon>
        <taxon>Dothideomycetes incertae sedis</taxon>
        <taxon>Botryosphaeriales</taxon>
        <taxon>Phyllostictaceae</taxon>
        <taxon>Phyllosticta</taxon>
    </lineage>
</organism>
<feature type="compositionally biased region" description="Low complexity" evidence="1">
    <location>
        <begin position="239"/>
        <end position="251"/>
    </location>
</feature>
<accession>A0ABR1KI03</accession>
<feature type="compositionally biased region" description="Pro residues" evidence="1">
    <location>
        <begin position="111"/>
        <end position="121"/>
    </location>
</feature>
<feature type="region of interest" description="Disordered" evidence="1">
    <location>
        <begin position="174"/>
        <end position="259"/>
    </location>
</feature>
<feature type="compositionally biased region" description="Polar residues" evidence="1">
    <location>
        <begin position="320"/>
        <end position="337"/>
    </location>
</feature>
<dbReference type="EMBL" id="JBBPHU010000007">
    <property type="protein sequence ID" value="KAK7515361.1"/>
    <property type="molecule type" value="Genomic_DNA"/>
</dbReference>
<name>A0ABR1KI03_9PEZI</name>
<evidence type="ECO:0000313" key="2">
    <source>
        <dbReference type="EMBL" id="KAK7515361.1"/>
    </source>
</evidence>
<dbReference type="Proteomes" id="UP001363622">
    <property type="component" value="Unassembled WGS sequence"/>
</dbReference>
<sequence length="491" mass="55259">MADSITKQRVTELFEAIEAVRNPFLRSELKHRLHTLTHEYQTNKSRRTPEGDTFEKLYDDVAEALSQSSKEIQEAANDNTSASARLPFFGQPNRPDAYFAEMERRKQEPFSPEPTPQPRRPLPAKDSTIRGQNIMHNAVSERSREDARFQMANVSRAWDKLGGPESYWNKMKAQSGIADKKGKGNNVSSYTPASRRKTTANANPYASSDLTPTPRDRYTTPSARPAGRNTSDSRIFKKPTAATRTTRLPPAGAAPPPMAQNLQQLSNYIRSQGLRHDKRPQSLHTAQSLQTMRDADNDVIMRGLAQRRHQRNQFGKRRSGSQNMSGPQNPSTTTNMGNMGESPEILANVTDVQDPHRCRICHVRVDGNTHRALAAHFAALHLGEKLYKCAVCNKMATDNFGTLNRHIWRAKGHPRDEAQQRRVDEERQRDQARNKSSLSEAEIAKREFDQAVENFKSAVTGFSEMVEKMAKSNHLQLKGADKETSDSEASN</sequence>
<evidence type="ECO:0000256" key="1">
    <source>
        <dbReference type="SAM" id="MobiDB-lite"/>
    </source>
</evidence>
<reference evidence="2 3" key="1">
    <citation type="submission" date="2024-04" db="EMBL/GenBank/DDBJ databases">
        <title>Phyllosticta paracitricarpa is synonymous to the EU quarantine fungus P. citricarpa based on phylogenomic analyses.</title>
        <authorList>
            <consortium name="Lawrence Berkeley National Laboratory"/>
            <person name="Van Ingen-Buijs V.A."/>
            <person name="Van Westerhoven A.C."/>
            <person name="Haridas S."/>
            <person name="Skiadas P."/>
            <person name="Martin F."/>
            <person name="Groenewald J.Z."/>
            <person name="Crous P.W."/>
            <person name="Seidl M.F."/>
        </authorList>
    </citation>
    <scope>NUCLEOTIDE SEQUENCE [LARGE SCALE GENOMIC DNA]</scope>
    <source>
        <strain evidence="2 3">CBS 123371</strain>
    </source>
</reference>
<feature type="compositionally biased region" description="Basic residues" evidence="1">
    <location>
        <begin position="307"/>
        <end position="319"/>
    </location>
</feature>
<evidence type="ECO:0000313" key="3">
    <source>
        <dbReference type="Proteomes" id="UP001363622"/>
    </source>
</evidence>
<comment type="caution">
    <text evidence="2">The sequence shown here is derived from an EMBL/GenBank/DDBJ whole genome shotgun (WGS) entry which is preliminary data.</text>
</comment>
<feature type="compositionally biased region" description="Basic and acidic residues" evidence="1">
    <location>
        <begin position="413"/>
        <end position="433"/>
    </location>
</feature>